<dbReference type="GO" id="GO:0008408">
    <property type="term" value="F:3'-5' exonuclease activity"/>
    <property type="evidence" value="ECO:0007669"/>
    <property type="project" value="InterPro"/>
</dbReference>
<evidence type="ECO:0000256" key="4">
    <source>
        <dbReference type="RuleBase" id="RU363069"/>
    </source>
</evidence>
<comment type="similarity">
    <text evidence="4">Belongs to the SbcD family.</text>
</comment>
<feature type="domain" description="Calcineurin-like phosphoesterase" evidence="5">
    <location>
        <begin position="1"/>
        <end position="227"/>
    </location>
</feature>
<dbReference type="Pfam" id="PF00149">
    <property type="entry name" value="Metallophos"/>
    <property type="match status" value="1"/>
</dbReference>
<organism evidence="6 7">
    <name type="scientific">Gelidibacter salicanalis</name>
    <dbReference type="NCBI Taxonomy" id="291193"/>
    <lineage>
        <taxon>Bacteria</taxon>
        <taxon>Pseudomonadati</taxon>
        <taxon>Bacteroidota</taxon>
        <taxon>Flavobacteriia</taxon>
        <taxon>Flavobacteriales</taxon>
        <taxon>Flavobacteriaceae</taxon>
        <taxon>Gelidibacter</taxon>
    </lineage>
</organism>
<evidence type="ECO:0000256" key="1">
    <source>
        <dbReference type="ARBA" id="ARBA00022722"/>
    </source>
</evidence>
<sequence length="399" mass="45095">MKILHTSDWHIGKQLHKIDLTPDLDLFFDWLLDTIKKEDIDLLLVSGDVFDQANPSQTALKQYYRFLMQMIGTECKIIITGGNHDSASVLNAPKEILSYLNIDVIGGAPETVEELFFKYTKGEEQVVIAGVPFLRDKDIRKSVAGETYSDKIEQIKAGIQSYFLTINAHYNQHFQGCCFIVMGHLYVQGAQVSDSMRDIQIGNQAGVKGTVFGEEPDYVALGHIHKPYAVSTSRNVHYSGSPVCLSFSEKEEIKQVNIISVQAKNIEVKIVPIPKFRNLVVFQGTLEEVKIQLKDYKMSTQLVSLAEIIVNEPNESVQIRRDLDDLLETYTNEDLIIIKSKLNFTNKIRGASEAFQPGISVADVSPMEMFEKRLELDGQQDDSEELKNAFRQILEELNL</sequence>
<dbReference type="PANTHER" id="PTHR30337:SF0">
    <property type="entry name" value="NUCLEASE SBCCD SUBUNIT D"/>
    <property type="match status" value="1"/>
</dbReference>
<dbReference type="InterPro" id="IPR041796">
    <property type="entry name" value="Mre11_N"/>
</dbReference>
<keyword evidence="4" id="KW-0255">Endonuclease</keyword>
<keyword evidence="7" id="KW-1185">Reference proteome</keyword>
<comment type="subunit">
    <text evidence="4">Heterodimer of SbcC and SbcD.</text>
</comment>
<comment type="caution">
    <text evidence="6">The sequence shown here is derived from an EMBL/GenBank/DDBJ whole genome shotgun (WGS) entry which is preliminary data.</text>
</comment>
<dbReference type="Gene3D" id="3.60.21.10">
    <property type="match status" value="1"/>
</dbReference>
<evidence type="ECO:0000256" key="3">
    <source>
        <dbReference type="ARBA" id="ARBA00022839"/>
    </source>
</evidence>
<dbReference type="PANTHER" id="PTHR30337">
    <property type="entry name" value="COMPONENT OF ATP-DEPENDENT DSDNA EXONUCLEASE"/>
    <property type="match status" value="1"/>
</dbReference>
<evidence type="ECO:0000259" key="5">
    <source>
        <dbReference type="Pfam" id="PF00149"/>
    </source>
</evidence>
<keyword evidence="4" id="KW-0233">DNA recombination</keyword>
<dbReference type="GO" id="GO:0006260">
    <property type="term" value="P:DNA replication"/>
    <property type="evidence" value="ECO:0007669"/>
    <property type="project" value="UniProtKB-KW"/>
</dbReference>
<comment type="function">
    <text evidence="4">SbcCD cleaves DNA hairpin structures. These structures can inhibit DNA replication and are intermediates in certain DNA recombination reactions. The complex acts as a 3'-&gt;5' double strand exonuclease that can open hairpins. It also has a 5' single-strand endonuclease activity.</text>
</comment>
<name>A0A934KWS7_9FLAO</name>
<dbReference type="GO" id="GO:0004519">
    <property type="term" value="F:endonuclease activity"/>
    <property type="evidence" value="ECO:0007669"/>
    <property type="project" value="UniProtKB-KW"/>
</dbReference>
<reference evidence="6 7" key="1">
    <citation type="submission" date="2020-09" db="EMBL/GenBank/DDBJ databases">
        <title>Draft genome of Gelidibacter salicanalis PAMC21136.</title>
        <authorList>
            <person name="Park H."/>
        </authorList>
    </citation>
    <scope>NUCLEOTIDE SEQUENCE [LARGE SCALE GENOMIC DNA]</scope>
    <source>
        <strain evidence="6 7">PAMC21136</strain>
    </source>
</reference>
<accession>A0A934KWS7</accession>
<dbReference type="AlphaFoldDB" id="A0A934KWS7"/>
<dbReference type="NCBIfam" id="TIGR00619">
    <property type="entry name" value="sbcd"/>
    <property type="match status" value="1"/>
</dbReference>
<dbReference type="GO" id="GO:0006310">
    <property type="term" value="P:DNA recombination"/>
    <property type="evidence" value="ECO:0007669"/>
    <property type="project" value="UniProtKB-KW"/>
</dbReference>
<keyword evidence="3 4" id="KW-0269">Exonuclease</keyword>
<evidence type="ECO:0000313" key="7">
    <source>
        <dbReference type="Proteomes" id="UP000662373"/>
    </source>
</evidence>
<evidence type="ECO:0000313" key="6">
    <source>
        <dbReference type="EMBL" id="MBJ7881753.1"/>
    </source>
</evidence>
<dbReference type="RefSeq" id="WP_199600696.1">
    <property type="nucleotide sequence ID" value="NZ_JAEHJZ010000034.1"/>
</dbReference>
<gene>
    <name evidence="4 6" type="primary">sbcD</name>
    <name evidence="6" type="ORF">JEM65_14035</name>
</gene>
<dbReference type="Proteomes" id="UP000662373">
    <property type="component" value="Unassembled WGS sequence"/>
</dbReference>
<dbReference type="InterPro" id="IPR004843">
    <property type="entry name" value="Calcineurin-like_PHP"/>
</dbReference>
<dbReference type="InterPro" id="IPR004593">
    <property type="entry name" value="SbcD"/>
</dbReference>
<keyword evidence="4" id="KW-0235">DNA replication</keyword>
<dbReference type="CDD" id="cd00840">
    <property type="entry name" value="MPP_Mre11_N"/>
    <property type="match status" value="1"/>
</dbReference>
<protein>
    <recommendedName>
        <fullName evidence="4">Nuclease SbcCD subunit D</fullName>
    </recommendedName>
</protein>
<dbReference type="EMBL" id="JAEHJZ010000034">
    <property type="protein sequence ID" value="MBJ7881753.1"/>
    <property type="molecule type" value="Genomic_DNA"/>
</dbReference>
<keyword evidence="2 4" id="KW-0378">Hydrolase</keyword>
<proteinExistence type="inferred from homology"/>
<dbReference type="SUPFAM" id="SSF56300">
    <property type="entry name" value="Metallo-dependent phosphatases"/>
    <property type="match status" value="1"/>
</dbReference>
<dbReference type="InterPro" id="IPR050535">
    <property type="entry name" value="DNA_Repair-Maintenance_Comp"/>
</dbReference>
<dbReference type="InterPro" id="IPR029052">
    <property type="entry name" value="Metallo-depent_PP-like"/>
</dbReference>
<evidence type="ECO:0000256" key="2">
    <source>
        <dbReference type="ARBA" id="ARBA00022801"/>
    </source>
</evidence>
<keyword evidence="1 4" id="KW-0540">Nuclease</keyword>